<organism evidence="2 3">
    <name type="scientific">Streptomyces gibsoniae</name>
    <dbReference type="NCBI Taxonomy" id="3075529"/>
    <lineage>
        <taxon>Bacteria</taxon>
        <taxon>Bacillati</taxon>
        <taxon>Actinomycetota</taxon>
        <taxon>Actinomycetes</taxon>
        <taxon>Kitasatosporales</taxon>
        <taxon>Streptomycetaceae</taxon>
        <taxon>Streptomyces</taxon>
    </lineage>
</organism>
<keyword evidence="3" id="KW-1185">Reference proteome</keyword>
<comment type="caution">
    <text evidence="2">The sequence shown here is derived from an EMBL/GenBank/DDBJ whole genome shotgun (WGS) entry which is preliminary data.</text>
</comment>
<reference evidence="3" key="1">
    <citation type="submission" date="2023-07" db="EMBL/GenBank/DDBJ databases">
        <title>30 novel species of actinomycetes from the DSMZ collection.</title>
        <authorList>
            <person name="Nouioui I."/>
        </authorList>
    </citation>
    <scope>NUCLEOTIDE SEQUENCE [LARGE SCALE GENOMIC DNA]</scope>
    <source>
        <strain evidence="3">DSM 41699</strain>
    </source>
</reference>
<evidence type="ECO:0000313" key="2">
    <source>
        <dbReference type="EMBL" id="MDT0469689.1"/>
    </source>
</evidence>
<sequence>MSDEFTDGQIERAWEPAEEVVMPRVIAEYPGLQPEDIGVLIALLLREPGKPASVLALSAEFQALGWRMGASRLRGVMDRLKKAGHVRQERSYDKELKRPVWGFQVYRNPANNRQYVDQALSASSQVAPIGGFPTDPVIEKTFETSKTNVCAGQADRLVSNGSAPIGGFPTDPKTDVSAGQADRAEFGGSGAHPPHPPEEEDSSSPYPLTGPVGSLPSQREEEAEEFSSGEIREAEGFLQQMKRWQAGGATARKNAPRLLRVMRQQGWPSLAEMDEEHRGLLEAGIFRNTGGAKSWNRCLPGWIDDLRLYSTAKAGGSAQGAGGRERCPDHPARYRTGCLDCALSVPA</sequence>
<name>A0ABU2U952_9ACTN</name>
<dbReference type="EMBL" id="JAVREY010000122">
    <property type="protein sequence ID" value="MDT0469689.1"/>
    <property type="molecule type" value="Genomic_DNA"/>
</dbReference>
<feature type="region of interest" description="Disordered" evidence="1">
    <location>
        <begin position="161"/>
        <end position="229"/>
    </location>
</feature>
<protein>
    <recommendedName>
        <fullName evidence="4">Helix-turn-helix domain-containing protein</fullName>
    </recommendedName>
</protein>
<evidence type="ECO:0008006" key="4">
    <source>
        <dbReference type="Google" id="ProtNLM"/>
    </source>
</evidence>
<accession>A0ABU2U952</accession>
<dbReference type="RefSeq" id="WP_311701114.1">
    <property type="nucleotide sequence ID" value="NZ_JAVREY010000122.1"/>
</dbReference>
<proteinExistence type="predicted"/>
<dbReference type="Proteomes" id="UP001183809">
    <property type="component" value="Unassembled WGS sequence"/>
</dbReference>
<evidence type="ECO:0000313" key="3">
    <source>
        <dbReference type="Proteomes" id="UP001183809"/>
    </source>
</evidence>
<gene>
    <name evidence="2" type="ORF">RM764_43300</name>
</gene>
<evidence type="ECO:0000256" key="1">
    <source>
        <dbReference type="SAM" id="MobiDB-lite"/>
    </source>
</evidence>